<dbReference type="CDD" id="cd02196">
    <property type="entry name" value="PurM"/>
    <property type="match status" value="1"/>
</dbReference>
<evidence type="ECO:0000256" key="9">
    <source>
        <dbReference type="ARBA" id="ARBA00023211"/>
    </source>
</evidence>
<dbReference type="Gene3D" id="3.40.50.20">
    <property type="match status" value="1"/>
</dbReference>
<dbReference type="InterPro" id="IPR020562">
    <property type="entry name" value="PRibGlycinamide_synth_N"/>
</dbReference>
<comment type="pathway">
    <text evidence="1">Purine metabolism; IMP biosynthesis via de novo pathway; 5-amino-1-(5-phospho-D-ribosyl)imidazole from N(2)-formyl-N(1)-(5-phospho-D-ribosyl)glycinamide: step 2/2.</text>
</comment>
<dbReference type="FunFam" id="3.30.1330.10:FF:000001">
    <property type="entry name" value="Phosphoribosylformylglycinamidine cyclo-ligase"/>
    <property type="match status" value="1"/>
</dbReference>
<dbReference type="OrthoDB" id="2018833at2759"/>
<comment type="catalytic activity">
    <reaction evidence="13">
        <text>5-phospho-beta-D-ribosylamine + glycine + ATP = N(1)-(5-phospho-beta-D-ribosyl)glycinamide + ADP + phosphate + H(+)</text>
        <dbReference type="Rhea" id="RHEA:17453"/>
        <dbReference type="ChEBI" id="CHEBI:15378"/>
        <dbReference type="ChEBI" id="CHEBI:30616"/>
        <dbReference type="ChEBI" id="CHEBI:43474"/>
        <dbReference type="ChEBI" id="CHEBI:57305"/>
        <dbReference type="ChEBI" id="CHEBI:58681"/>
        <dbReference type="ChEBI" id="CHEBI:143788"/>
        <dbReference type="ChEBI" id="CHEBI:456216"/>
        <dbReference type="EC" id="6.3.4.13"/>
    </reaction>
</comment>
<dbReference type="Gene3D" id="3.30.1490.20">
    <property type="entry name" value="ATP-grasp fold, A domain"/>
    <property type="match status" value="1"/>
</dbReference>
<dbReference type="Pfam" id="PF02843">
    <property type="entry name" value="GARS_C"/>
    <property type="match status" value="1"/>
</dbReference>
<dbReference type="InterPro" id="IPR010918">
    <property type="entry name" value="PurM-like_C_dom"/>
</dbReference>
<protein>
    <recommendedName>
        <fullName evidence="16">ATP-grasp domain-containing protein</fullName>
    </recommendedName>
</protein>
<organism evidence="17 18">
    <name type="scientific">Scleroderma citrinum Foug A</name>
    <dbReference type="NCBI Taxonomy" id="1036808"/>
    <lineage>
        <taxon>Eukaryota</taxon>
        <taxon>Fungi</taxon>
        <taxon>Dikarya</taxon>
        <taxon>Basidiomycota</taxon>
        <taxon>Agaricomycotina</taxon>
        <taxon>Agaricomycetes</taxon>
        <taxon>Agaricomycetidae</taxon>
        <taxon>Boletales</taxon>
        <taxon>Sclerodermatineae</taxon>
        <taxon>Sclerodermataceae</taxon>
        <taxon>Scleroderma</taxon>
    </lineage>
</organism>
<dbReference type="HAMAP" id="MF_00138">
    <property type="entry name" value="GARS"/>
    <property type="match status" value="1"/>
</dbReference>
<dbReference type="InterPro" id="IPR011761">
    <property type="entry name" value="ATP-grasp"/>
</dbReference>
<evidence type="ECO:0000256" key="13">
    <source>
        <dbReference type="ARBA" id="ARBA00047843"/>
    </source>
</evidence>
<dbReference type="SUPFAM" id="SSF52440">
    <property type="entry name" value="PreATP-grasp domain"/>
    <property type="match status" value="1"/>
</dbReference>
<evidence type="ECO:0000256" key="3">
    <source>
        <dbReference type="ARBA" id="ARBA00007423"/>
    </source>
</evidence>
<dbReference type="FunFam" id="3.90.650.10:FF:000019">
    <property type="entry name" value="Trifunctional purine biosynthetic protein adenosine-3"/>
    <property type="match status" value="1"/>
</dbReference>
<evidence type="ECO:0000256" key="8">
    <source>
        <dbReference type="ARBA" id="ARBA00022840"/>
    </source>
</evidence>
<evidence type="ECO:0000313" key="18">
    <source>
        <dbReference type="Proteomes" id="UP000053989"/>
    </source>
</evidence>
<dbReference type="SMART" id="SM01209">
    <property type="entry name" value="GARS_A"/>
    <property type="match status" value="1"/>
</dbReference>
<dbReference type="InterPro" id="IPR020559">
    <property type="entry name" value="PRibGlycinamide_synth_CS"/>
</dbReference>
<dbReference type="PANTHER" id="PTHR10520">
    <property type="entry name" value="TRIFUNCTIONAL PURINE BIOSYNTHETIC PROTEIN ADENOSINE-3-RELATED"/>
    <property type="match status" value="1"/>
</dbReference>
<keyword evidence="7" id="KW-0658">Purine biosynthesis</keyword>
<dbReference type="GO" id="GO:0046872">
    <property type="term" value="F:metal ion binding"/>
    <property type="evidence" value="ECO:0007669"/>
    <property type="project" value="UniProtKB-KW"/>
</dbReference>
<evidence type="ECO:0000256" key="6">
    <source>
        <dbReference type="ARBA" id="ARBA00022741"/>
    </source>
</evidence>
<comment type="similarity">
    <text evidence="3">In the N-terminal section; belongs to the GARS family.</text>
</comment>
<evidence type="ECO:0000259" key="16">
    <source>
        <dbReference type="PROSITE" id="PS50975"/>
    </source>
</evidence>
<dbReference type="NCBIfam" id="TIGR00877">
    <property type="entry name" value="purD"/>
    <property type="match status" value="1"/>
</dbReference>
<reference evidence="18" key="2">
    <citation type="submission" date="2015-01" db="EMBL/GenBank/DDBJ databases">
        <title>Evolutionary Origins and Diversification of the Mycorrhizal Mutualists.</title>
        <authorList>
            <consortium name="DOE Joint Genome Institute"/>
            <consortium name="Mycorrhizal Genomics Consortium"/>
            <person name="Kohler A."/>
            <person name="Kuo A."/>
            <person name="Nagy L.G."/>
            <person name="Floudas D."/>
            <person name="Copeland A."/>
            <person name="Barry K.W."/>
            <person name="Cichocki N."/>
            <person name="Veneault-Fourrey C."/>
            <person name="LaButti K."/>
            <person name="Lindquist E.A."/>
            <person name="Lipzen A."/>
            <person name="Lundell T."/>
            <person name="Morin E."/>
            <person name="Murat C."/>
            <person name="Riley R."/>
            <person name="Ohm R."/>
            <person name="Sun H."/>
            <person name="Tunlid A."/>
            <person name="Henrissat B."/>
            <person name="Grigoriev I.V."/>
            <person name="Hibbett D.S."/>
            <person name="Martin F."/>
        </authorList>
    </citation>
    <scope>NUCLEOTIDE SEQUENCE [LARGE SCALE GENOMIC DNA]</scope>
    <source>
        <strain evidence="18">Foug A</strain>
    </source>
</reference>
<dbReference type="PROSITE" id="PS50975">
    <property type="entry name" value="ATP_GRASP"/>
    <property type="match status" value="1"/>
</dbReference>
<dbReference type="PANTHER" id="PTHR10520:SF12">
    <property type="entry name" value="TRIFUNCTIONAL PURINE BIOSYNTHETIC PROTEIN ADENOSINE-3"/>
    <property type="match status" value="1"/>
</dbReference>
<dbReference type="Pfam" id="PF00586">
    <property type="entry name" value="AIRS"/>
    <property type="match status" value="1"/>
</dbReference>
<dbReference type="InParanoid" id="A0A0C3AZE7"/>
<dbReference type="InterPro" id="IPR016188">
    <property type="entry name" value="PurM-like_N"/>
</dbReference>
<dbReference type="HOGENOM" id="CLU_005361_1_1_1"/>
<dbReference type="InterPro" id="IPR036921">
    <property type="entry name" value="PurM-like_N_sf"/>
</dbReference>
<dbReference type="NCBIfam" id="TIGR00878">
    <property type="entry name" value="purM"/>
    <property type="match status" value="1"/>
</dbReference>
<accession>A0A0C3AZE7</accession>
<dbReference type="InterPro" id="IPR020560">
    <property type="entry name" value="PRibGlycinamide_synth_C-dom"/>
</dbReference>
<dbReference type="InterPro" id="IPR020561">
    <property type="entry name" value="PRibGlycinamid_synth_ATP-grasp"/>
</dbReference>
<keyword evidence="6 15" id="KW-0547">Nucleotide-binding</keyword>
<comment type="catalytic activity">
    <reaction evidence="14">
        <text>2-formamido-N(1)-(5-O-phospho-beta-D-ribosyl)acetamidine + ATP = 5-amino-1-(5-phospho-beta-D-ribosyl)imidazole + ADP + phosphate + H(+)</text>
        <dbReference type="Rhea" id="RHEA:23032"/>
        <dbReference type="ChEBI" id="CHEBI:15378"/>
        <dbReference type="ChEBI" id="CHEBI:30616"/>
        <dbReference type="ChEBI" id="CHEBI:43474"/>
        <dbReference type="ChEBI" id="CHEBI:137981"/>
        <dbReference type="ChEBI" id="CHEBI:147287"/>
        <dbReference type="ChEBI" id="CHEBI:456216"/>
        <dbReference type="EC" id="6.3.3.1"/>
    </reaction>
</comment>
<dbReference type="InterPro" id="IPR036676">
    <property type="entry name" value="PurM-like_C_sf"/>
</dbReference>
<dbReference type="InterPro" id="IPR004733">
    <property type="entry name" value="PurM_cligase"/>
</dbReference>
<dbReference type="FunFam" id="3.30.470.20:FF:000018">
    <property type="entry name" value="Trifunctional purine biosynthetic protein adenosine-3"/>
    <property type="match status" value="1"/>
</dbReference>
<dbReference type="FunFam" id="3.40.50.20:FF:000006">
    <property type="entry name" value="Phosphoribosylamine--glycine ligase, chloroplastic"/>
    <property type="match status" value="1"/>
</dbReference>
<dbReference type="SUPFAM" id="SSF55326">
    <property type="entry name" value="PurM N-terminal domain-like"/>
    <property type="match status" value="1"/>
</dbReference>
<dbReference type="PROSITE" id="PS00184">
    <property type="entry name" value="GARS"/>
    <property type="match status" value="1"/>
</dbReference>
<feature type="domain" description="ATP-grasp" evidence="16">
    <location>
        <begin position="112"/>
        <end position="322"/>
    </location>
</feature>
<evidence type="ECO:0000256" key="1">
    <source>
        <dbReference type="ARBA" id="ARBA00004686"/>
    </source>
</evidence>
<keyword evidence="9" id="KW-0464">Manganese</keyword>
<dbReference type="GO" id="GO:0004641">
    <property type="term" value="F:phosphoribosylformylglycinamidine cyclo-ligase activity"/>
    <property type="evidence" value="ECO:0007669"/>
    <property type="project" value="UniProtKB-EC"/>
</dbReference>
<dbReference type="UniPathway" id="UPA00074">
    <property type="reaction ID" value="UER00125"/>
</dbReference>
<evidence type="ECO:0000256" key="5">
    <source>
        <dbReference type="ARBA" id="ARBA00022723"/>
    </source>
</evidence>
<dbReference type="STRING" id="1036808.A0A0C3AZE7"/>
<evidence type="ECO:0000256" key="12">
    <source>
        <dbReference type="ARBA" id="ARBA00029444"/>
    </source>
</evidence>
<keyword evidence="10" id="KW-0511">Multifunctional enzyme</keyword>
<dbReference type="HAMAP" id="MF_00741">
    <property type="entry name" value="AIRS"/>
    <property type="match status" value="1"/>
</dbReference>
<dbReference type="GO" id="GO:0006189">
    <property type="term" value="P:'de novo' IMP biosynthetic process"/>
    <property type="evidence" value="ECO:0007669"/>
    <property type="project" value="UniProtKB-UniPathway"/>
</dbReference>
<dbReference type="SUPFAM" id="SSF56042">
    <property type="entry name" value="PurM C-terminal domain-like"/>
    <property type="match status" value="1"/>
</dbReference>
<evidence type="ECO:0000256" key="2">
    <source>
        <dbReference type="ARBA" id="ARBA00005174"/>
    </source>
</evidence>
<dbReference type="FunCoup" id="A0A0C3AZE7">
    <property type="interactions" value="652"/>
</dbReference>
<keyword evidence="5" id="KW-0479">Metal-binding</keyword>
<dbReference type="InterPro" id="IPR016185">
    <property type="entry name" value="PreATP-grasp_dom_sf"/>
</dbReference>
<dbReference type="SUPFAM" id="SSF51246">
    <property type="entry name" value="Rudiment single hybrid motif"/>
    <property type="match status" value="1"/>
</dbReference>
<comment type="similarity">
    <text evidence="12">In the C-terminal section; belongs to the AIR synthase family.</text>
</comment>
<dbReference type="Pfam" id="PF02844">
    <property type="entry name" value="GARS_N"/>
    <property type="match status" value="1"/>
</dbReference>
<dbReference type="EMBL" id="KN822005">
    <property type="protein sequence ID" value="KIM70377.1"/>
    <property type="molecule type" value="Genomic_DNA"/>
</dbReference>
<dbReference type="InterPro" id="IPR000115">
    <property type="entry name" value="PRibGlycinamide_synth"/>
</dbReference>
<dbReference type="SMART" id="SM01210">
    <property type="entry name" value="GARS_C"/>
    <property type="match status" value="1"/>
</dbReference>
<dbReference type="Gene3D" id="3.90.600.10">
    <property type="entry name" value="Phosphoribosylglycinamide synthetase, C-terminal domain"/>
    <property type="match status" value="1"/>
</dbReference>
<dbReference type="Pfam" id="PF02769">
    <property type="entry name" value="AIRS_C"/>
    <property type="match status" value="1"/>
</dbReference>
<dbReference type="Gene3D" id="3.30.1330.10">
    <property type="entry name" value="PurM-like, N-terminal domain"/>
    <property type="match status" value="1"/>
</dbReference>
<dbReference type="SUPFAM" id="SSF56059">
    <property type="entry name" value="Glutathione synthetase ATP-binding domain-like"/>
    <property type="match status" value="1"/>
</dbReference>
<dbReference type="Gene3D" id="3.30.470.20">
    <property type="entry name" value="ATP-grasp fold, B domain"/>
    <property type="match status" value="1"/>
</dbReference>
<keyword evidence="4" id="KW-0436">Ligase</keyword>
<evidence type="ECO:0000256" key="14">
    <source>
        <dbReference type="ARBA" id="ARBA00049057"/>
    </source>
</evidence>
<evidence type="ECO:0000256" key="4">
    <source>
        <dbReference type="ARBA" id="ARBA00022598"/>
    </source>
</evidence>
<sequence length="784" mass="83141">MGAKILVLGSGGREHALSWKLAKSDLVEHIYVCPGNGGTASNPKTTNLDLPLSPAYQELVQFAVKNEIDLVLPGPEEPLVLGIEKHFRKVGIPVFGPSELAARMEGSKAFSKAFMERHGIPTAKFRTFSSTQFDDATKYVRTCGFRVVLKASGLAAGKGVLIPQNIDEAVQGLKLIMLENAFGAAGSEVVVEELLEGPEISVLAFSDGYTIVPLPAAQDHKRIGEGDTGLNTGGMGAYAPAPVATPAIMDRIMKETLRPTIDGMRKEGFPFVGLLFTGFMLTDNGPKVLEYNVRFGDPETEALMLLLNDDVDLAAVLLACAERRLDSVQISTHSGFSVSVILVSGGYPGPYPKGKHIEIADIPSGVVVFHCGTTLKDDKLVTSGGRVIAVTAAASTLEKALALAYAAVDKISFEGKVYRRDIAYRALAASAKPLKGLTYADAGVSVDAGNSLVNAIKPYVHSTRRPGTDAQIGGFGGIFDMKGLGYNDPVLVSGTDGVGTKLHVAIEIGLHDTVGIDLVAMSVNDLLVQGAEPLFFLDYYGCSKLNVATAAEVVRGIAAGCKEAGCALIGGETAEMPGMYQEGDYDLAGFAVGAVERHLILPRQDIRPGDVLLGIASSGLHSNGFSLVRKIVSLSGLSYSSPCPWDETTSLGRSLLEPTRIYVKQVLPVAQAGLLKGMSHITGGGFIENIPRVLPKGLGCFVDASSWPLPPVFRFLMKHGRVDPLEMARTFNNGIGLIVIVDQNCAVEALNALQKNGDAPVYTIGEVTEGSQVDMRNLDHWAVH</sequence>
<comment type="pathway">
    <text evidence="2">Purine metabolism; IMP biosynthesis via de novo pathway; N(1)-(5-phospho-D-ribosyl)glycinamide from 5-phospho-alpha-D-ribose 1-diphosphate: step 2/2.</text>
</comment>
<dbReference type="AlphaFoldDB" id="A0A0C3AZE7"/>
<evidence type="ECO:0000256" key="11">
    <source>
        <dbReference type="ARBA" id="ARBA00029388"/>
    </source>
</evidence>
<evidence type="ECO:0000256" key="7">
    <source>
        <dbReference type="ARBA" id="ARBA00022755"/>
    </source>
</evidence>
<dbReference type="Gene3D" id="3.90.650.10">
    <property type="entry name" value="PurM-like C-terminal domain"/>
    <property type="match status" value="1"/>
</dbReference>
<keyword evidence="18" id="KW-1185">Reference proteome</keyword>
<keyword evidence="8 15" id="KW-0067">ATP-binding</keyword>
<dbReference type="GO" id="GO:0005829">
    <property type="term" value="C:cytosol"/>
    <property type="evidence" value="ECO:0007669"/>
    <property type="project" value="TreeGrafter"/>
</dbReference>
<name>A0A0C3AZE7_9AGAM</name>
<evidence type="ECO:0000313" key="17">
    <source>
        <dbReference type="EMBL" id="KIM70377.1"/>
    </source>
</evidence>
<dbReference type="InterPro" id="IPR011054">
    <property type="entry name" value="Rudment_hybrid_motif"/>
</dbReference>
<dbReference type="Pfam" id="PF01071">
    <property type="entry name" value="GARS_A"/>
    <property type="match status" value="1"/>
</dbReference>
<reference evidence="17 18" key="1">
    <citation type="submission" date="2014-04" db="EMBL/GenBank/DDBJ databases">
        <authorList>
            <consortium name="DOE Joint Genome Institute"/>
            <person name="Kuo A."/>
            <person name="Kohler A."/>
            <person name="Nagy L.G."/>
            <person name="Floudas D."/>
            <person name="Copeland A."/>
            <person name="Barry K.W."/>
            <person name="Cichocki N."/>
            <person name="Veneault-Fourrey C."/>
            <person name="LaButti K."/>
            <person name="Lindquist E.A."/>
            <person name="Lipzen A."/>
            <person name="Lundell T."/>
            <person name="Morin E."/>
            <person name="Murat C."/>
            <person name="Sun H."/>
            <person name="Tunlid A."/>
            <person name="Henrissat B."/>
            <person name="Grigoriev I.V."/>
            <person name="Hibbett D.S."/>
            <person name="Martin F."/>
            <person name="Nordberg H.P."/>
            <person name="Cantor M.N."/>
            <person name="Hua S.X."/>
        </authorList>
    </citation>
    <scope>NUCLEOTIDE SEQUENCE [LARGE SCALE GENOMIC DNA]</scope>
    <source>
        <strain evidence="17 18">Foug A</strain>
    </source>
</reference>
<gene>
    <name evidence="17" type="ORF">SCLCIDRAFT_19267</name>
</gene>
<dbReference type="Proteomes" id="UP000053989">
    <property type="component" value="Unassembled WGS sequence"/>
</dbReference>
<proteinExistence type="inferred from homology"/>
<comment type="function">
    <text evidence="11">Catalyzes the second and fifth step in the 'de novo' purine biosynthesis pathway; contains phosphoribosylamine--glycine ligase (GARS) and phosphoribosylformylglycinamidine cyclo-ligase (AIRS) activities.</text>
</comment>
<dbReference type="InterPro" id="IPR013815">
    <property type="entry name" value="ATP_grasp_subdomain_1"/>
</dbReference>
<dbReference type="GO" id="GO:0004637">
    <property type="term" value="F:phosphoribosylamine-glycine ligase activity"/>
    <property type="evidence" value="ECO:0007669"/>
    <property type="project" value="UniProtKB-EC"/>
</dbReference>
<dbReference type="GO" id="GO:0046084">
    <property type="term" value="P:adenine biosynthetic process"/>
    <property type="evidence" value="ECO:0007669"/>
    <property type="project" value="TreeGrafter"/>
</dbReference>
<dbReference type="GO" id="GO:0005524">
    <property type="term" value="F:ATP binding"/>
    <property type="evidence" value="ECO:0007669"/>
    <property type="project" value="UniProtKB-UniRule"/>
</dbReference>
<evidence type="ECO:0000256" key="15">
    <source>
        <dbReference type="PROSITE-ProRule" id="PRU00409"/>
    </source>
</evidence>
<dbReference type="InterPro" id="IPR037123">
    <property type="entry name" value="PRibGlycinamide_synth_C_sf"/>
</dbReference>
<dbReference type="FunFam" id="3.90.600.10:FF:000001">
    <property type="entry name" value="Trifunctional purine biosynthetic protein adenosine-3"/>
    <property type="match status" value="1"/>
</dbReference>
<evidence type="ECO:0000256" key="10">
    <source>
        <dbReference type="ARBA" id="ARBA00023268"/>
    </source>
</evidence>